<dbReference type="InterPro" id="IPR024370">
    <property type="entry name" value="PBP_domain"/>
</dbReference>
<reference evidence="2 5" key="2">
    <citation type="submission" date="2020-08" db="EMBL/GenBank/DDBJ databases">
        <title>Genomic Encyclopedia of Type Strains, Phase IV (KMG-IV): sequencing the most valuable type-strain genomes for metagenomic binning, comparative biology and taxonomic classification.</title>
        <authorList>
            <person name="Goeker M."/>
        </authorList>
    </citation>
    <scope>NUCLEOTIDE SEQUENCE [LARGE SCALE GENOMIC DNA]</scope>
    <source>
        <strain evidence="2 5">DSM 12027</strain>
    </source>
</reference>
<dbReference type="EMBL" id="JACHEW010000002">
    <property type="protein sequence ID" value="MBB6015371.1"/>
    <property type="molecule type" value="Genomic_DNA"/>
</dbReference>
<feature type="domain" description="HTH cro/C1-type" evidence="1">
    <location>
        <begin position="12"/>
        <end position="66"/>
    </location>
</feature>
<gene>
    <name evidence="3" type="ORF">FHR04_00470</name>
    <name evidence="2" type="ORF">HNQ04_000600</name>
</gene>
<dbReference type="EMBL" id="VDMO01000001">
    <property type="protein sequence ID" value="TNM72938.1"/>
    <property type="molecule type" value="Genomic_DNA"/>
</dbReference>
<protein>
    <submittedName>
        <fullName evidence="3">Helix-turn-helix domain-containing protein</fullName>
    </submittedName>
    <submittedName>
        <fullName evidence="2">Molybdate-binding protein/DNA-binding XRE family transcriptional regulator</fullName>
    </submittedName>
</protein>
<keyword evidence="5" id="KW-1185">Reference proteome</keyword>
<dbReference type="GO" id="GO:0003677">
    <property type="term" value="F:DNA binding"/>
    <property type="evidence" value="ECO:0007669"/>
    <property type="project" value="InterPro"/>
</dbReference>
<sequence>MSYALGVLRSSVQEQRKQAGLGAAELARRAGITRQALHNIETGHSAPTTVVALRLAQALGCRVDELFSLSPGTVQARLTGDAAPGGRVRLARLAHELLAVPLHGAAGLTHQADGMITAQRGAQVDVDLGGDLELAGRSAVLTGCDPSLDLLAAHTGRAAPGTRVITRPASSQAALASLAAGEAHVAGVHLWDAESQESNLPFVHRLGLNQPVHVIALWTWEQGLLTAAGNPRHVRGVGDLRGGTLRLINRDPGAGSRLMLDAWLDAAGIGGPERQALPGYRDEVDSPLEAARRVQSGAADVAPGPRIAAQALGLHFVPLQREHFDLIVPEAHLNHPAVQALLHTARSPAFLLELAALGGYDAAQVGHLRGIVA</sequence>
<dbReference type="RefSeq" id="WP_139399843.1">
    <property type="nucleotide sequence ID" value="NZ_JACHEW010000002.1"/>
</dbReference>
<dbReference type="SUPFAM" id="SSF53850">
    <property type="entry name" value="Periplasmic binding protein-like II"/>
    <property type="match status" value="1"/>
</dbReference>
<dbReference type="AlphaFoldDB" id="A0A5C4YAQ9"/>
<evidence type="ECO:0000313" key="2">
    <source>
        <dbReference type="EMBL" id="MBB6015371.1"/>
    </source>
</evidence>
<evidence type="ECO:0000313" key="5">
    <source>
        <dbReference type="Proteomes" id="UP000629870"/>
    </source>
</evidence>
<dbReference type="InterPro" id="IPR001387">
    <property type="entry name" value="Cro/C1-type_HTH"/>
</dbReference>
<dbReference type="InterPro" id="IPR010982">
    <property type="entry name" value="Lambda_DNA-bd_dom_sf"/>
</dbReference>
<dbReference type="Gene3D" id="1.10.260.40">
    <property type="entry name" value="lambda repressor-like DNA-binding domains"/>
    <property type="match status" value="1"/>
</dbReference>
<reference evidence="3 4" key="1">
    <citation type="submission" date="2019-06" db="EMBL/GenBank/DDBJ databases">
        <title>Genome sequence of Deinococcus radiopugnans ATCC 19172.</title>
        <authorList>
            <person name="Maclea K.S."/>
            <person name="Maynard C.R."/>
        </authorList>
    </citation>
    <scope>NUCLEOTIDE SEQUENCE [LARGE SCALE GENOMIC DNA]</scope>
    <source>
        <strain evidence="3 4">ATCC 19172</strain>
    </source>
</reference>
<evidence type="ECO:0000259" key="1">
    <source>
        <dbReference type="PROSITE" id="PS50943"/>
    </source>
</evidence>
<dbReference type="PANTHER" id="PTHR38431">
    <property type="entry name" value="BLL2305 PROTEIN"/>
    <property type="match status" value="1"/>
</dbReference>
<dbReference type="OrthoDB" id="9804758at2"/>
<evidence type="ECO:0000313" key="3">
    <source>
        <dbReference type="EMBL" id="TNM72938.1"/>
    </source>
</evidence>
<dbReference type="Pfam" id="PF12727">
    <property type="entry name" value="PBP_like"/>
    <property type="match status" value="1"/>
</dbReference>
<dbReference type="Proteomes" id="UP000313988">
    <property type="component" value="Unassembled WGS sequence"/>
</dbReference>
<comment type="caution">
    <text evidence="3">The sequence shown here is derived from an EMBL/GenBank/DDBJ whole genome shotgun (WGS) entry which is preliminary data.</text>
</comment>
<dbReference type="PANTHER" id="PTHR38431:SF1">
    <property type="entry name" value="BLL2305 PROTEIN"/>
    <property type="match status" value="1"/>
</dbReference>
<dbReference type="Pfam" id="PF01381">
    <property type="entry name" value="HTH_3"/>
    <property type="match status" value="1"/>
</dbReference>
<dbReference type="SMART" id="SM00530">
    <property type="entry name" value="HTH_XRE"/>
    <property type="match status" value="1"/>
</dbReference>
<dbReference type="CDD" id="cd00093">
    <property type="entry name" value="HTH_XRE"/>
    <property type="match status" value="1"/>
</dbReference>
<dbReference type="Proteomes" id="UP000629870">
    <property type="component" value="Unassembled WGS sequence"/>
</dbReference>
<evidence type="ECO:0000313" key="4">
    <source>
        <dbReference type="Proteomes" id="UP000313988"/>
    </source>
</evidence>
<proteinExistence type="predicted"/>
<dbReference type="PROSITE" id="PS50943">
    <property type="entry name" value="HTH_CROC1"/>
    <property type="match status" value="1"/>
</dbReference>
<accession>A0A5C4YAQ9</accession>
<organism evidence="3 4">
    <name type="scientific">Deinococcus radiopugnans ATCC 19172</name>
    <dbReference type="NCBI Taxonomy" id="585398"/>
    <lineage>
        <taxon>Bacteria</taxon>
        <taxon>Thermotogati</taxon>
        <taxon>Deinococcota</taxon>
        <taxon>Deinococci</taxon>
        <taxon>Deinococcales</taxon>
        <taxon>Deinococcaceae</taxon>
        <taxon>Deinococcus</taxon>
    </lineage>
</organism>
<name>A0A5C4YAQ9_9DEIO</name>
<dbReference type="SUPFAM" id="SSF47413">
    <property type="entry name" value="lambda repressor-like DNA-binding domains"/>
    <property type="match status" value="1"/>
</dbReference>